<dbReference type="Gene3D" id="3.30.465.10">
    <property type="match status" value="1"/>
</dbReference>
<dbReference type="PANTHER" id="PTHR42973:SF7">
    <property type="entry name" value="FAD-BINDING PCMH-TYPE DOMAIN-CONTAINING PROTEIN"/>
    <property type="match status" value="1"/>
</dbReference>
<sequence length="468" mass="50858">MSAFPAFVSQLTTLLSPGAKVLTDSSTEEFQVLLGRWSDIDKQTPGAIVLVTTEEDVVETVKLAVKFEVPFVPKSGGHSYWSTIGESGIIIDLSLFKGVEVDKDSSTVTVIGGTQVKEANDVAFESGLCVPLASANSVGVIPQAIGGGISALSGLCGYTSDNILSARLITATGDLITISDTSHPDLLWALRGAGQFFGLVTSVTLRAYPLSILGTPDATVWTGTIVFPVDRLADVLPVFYPLVADESVPWTGLFIVAAPPPDFQTVLLILPVFFGTASQAEAFLEPLKALGPAVFDGKTVPFTRANDGIDPFCVKGGFKKFSGAGMNLKKFEEVIKLVPKIVEYHEELRKKAPDAGATAYAIEWNCHVPKKRLEFPESAYAHKDVKVWVELLSWYTDSASQGVVNGIEEEVLTMLRQGQAVEDEAAFQNWTRTERIERRYRGKARLEKLRALKRQWDPRGLFTTQLLS</sequence>
<dbReference type="InterPro" id="IPR036318">
    <property type="entry name" value="FAD-bd_PCMH-like_sf"/>
</dbReference>
<dbReference type="KEGG" id="mrr:Moror_5973"/>
<dbReference type="Proteomes" id="UP000017559">
    <property type="component" value="Unassembled WGS sequence"/>
</dbReference>
<dbReference type="GO" id="GO:0071949">
    <property type="term" value="F:FAD binding"/>
    <property type="evidence" value="ECO:0007669"/>
    <property type="project" value="InterPro"/>
</dbReference>
<dbReference type="InterPro" id="IPR050416">
    <property type="entry name" value="FAD-linked_Oxidoreductase"/>
</dbReference>
<protein>
    <submittedName>
        <fullName evidence="6">Fad binding domain containing protein</fullName>
    </submittedName>
</protein>
<evidence type="ECO:0000256" key="2">
    <source>
        <dbReference type="ARBA" id="ARBA00022630"/>
    </source>
</evidence>
<organism evidence="6 7">
    <name type="scientific">Moniliophthora roreri (strain MCA 2997)</name>
    <name type="common">Cocoa frosty pod rot fungus</name>
    <name type="synonym">Crinipellis roreri</name>
    <dbReference type="NCBI Taxonomy" id="1381753"/>
    <lineage>
        <taxon>Eukaryota</taxon>
        <taxon>Fungi</taxon>
        <taxon>Dikarya</taxon>
        <taxon>Basidiomycota</taxon>
        <taxon>Agaricomycotina</taxon>
        <taxon>Agaricomycetes</taxon>
        <taxon>Agaricomycetidae</taxon>
        <taxon>Agaricales</taxon>
        <taxon>Marasmiineae</taxon>
        <taxon>Marasmiaceae</taxon>
        <taxon>Moniliophthora</taxon>
    </lineage>
</organism>
<comment type="caution">
    <text evidence="6">The sequence shown here is derived from an EMBL/GenBank/DDBJ whole genome shotgun (WGS) entry which is preliminary data.</text>
</comment>
<dbReference type="HOGENOM" id="CLU_018354_0_2_1"/>
<dbReference type="PANTHER" id="PTHR42973">
    <property type="entry name" value="BINDING OXIDOREDUCTASE, PUTATIVE (AFU_ORTHOLOGUE AFUA_1G17690)-RELATED"/>
    <property type="match status" value="1"/>
</dbReference>
<name>V2WXT1_MONRO</name>
<keyword evidence="7" id="KW-1185">Reference proteome</keyword>
<dbReference type="STRING" id="1381753.V2WXT1"/>
<evidence type="ECO:0000313" key="7">
    <source>
        <dbReference type="Proteomes" id="UP000017559"/>
    </source>
</evidence>
<dbReference type="InterPro" id="IPR006094">
    <property type="entry name" value="Oxid_FAD_bind_N"/>
</dbReference>
<evidence type="ECO:0000256" key="4">
    <source>
        <dbReference type="ARBA" id="ARBA00023002"/>
    </source>
</evidence>
<dbReference type="GO" id="GO:0016491">
    <property type="term" value="F:oxidoreductase activity"/>
    <property type="evidence" value="ECO:0007669"/>
    <property type="project" value="UniProtKB-KW"/>
</dbReference>
<dbReference type="Gene3D" id="3.40.462.20">
    <property type="match status" value="1"/>
</dbReference>
<evidence type="ECO:0000256" key="3">
    <source>
        <dbReference type="ARBA" id="ARBA00022827"/>
    </source>
</evidence>
<dbReference type="EMBL" id="AWSO01001088">
    <property type="protein sequence ID" value="ESK85346.1"/>
    <property type="molecule type" value="Genomic_DNA"/>
</dbReference>
<dbReference type="InterPro" id="IPR016166">
    <property type="entry name" value="FAD-bd_PCMH"/>
</dbReference>
<accession>V2WXT1</accession>
<proteinExistence type="inferred from homology"/>
<keyword evidence="4" id="KW-0560">Oxidoreductase</keyword>
<feature type="domain" description="FAD-binding PCMH-type" evidence="5">
    <location>
        <begin position="41"/>
        <end position="210"/>
    </location>
</feature>
<dbReference type="Pfam" id="PF01565">
    <property type="entry name" value="FAD_binding_4"/>
    <property type="match status" value="1"/>
</dbReference>
<comment type="similarity">
    <text evidence="1">Belongs to the oxygen-dependent FAD-linked oxidoreductase family.</text>
</comment>
<evidence type="ECO:0000259" key="5">
    <source>
        <dbReference type="PROSITE" id="PS51387"/>
    </source>
</evidence>
<evidence type="ECO:0000256" key="1">
    <source>
        <dbReference type="ARBA" id="ARBA00005466"/>
    </source>
</evidence>
<gene>
    <name evidence="6" type="ORF">Moror_5973</name>
</gene>
<keyword evidence="2" id="KW-0285">Flavoprotein</keyword>
<dbReference type="SUPFAM" id="SSF56176">
    <property type="entry name" value="FAD-binding/transporter-associated domain-like"/>
    <property type="match status" value="1"/>
</dbReference>
<dbReference type="AlphaFoldDB" id="V2WXT1"/>
<reference evidence="6 7" key="1">
    <citation type="journal article" date="2014" name="BMC Genomics">
        <title>Genome and secretome analysis of the hemibiotrophic fungal pathogen, Moniliophthora roreri, which causes frosty pod rot disease of cacao: mechanisms of the biotrophic and necrotrophic phases.</title>
        <authorList>
            <person name="Meinhardt L.W."/>
            <person name="Costa G.G.L."/>
            <person name="Thomazella D.P.T."/>
            <person name="Teixeira P.J.P.L."/>
            <person name="Carazzolle M.F."/>
            <person name="Schuster S.C."/>
            <person name="Carlson J.E."/>
            <person name="Guiltinan M.J."/>
            <person name="Mieczkowski P."/>
            <person name="Farmer A."/>
            <person name="Ramaraj T."/>
            <person name="Crozier J."/>
            <person name="Davis R.E."/>
            <person name="Shao J."/>
            <person name="Melnick R.L."/>
            <person name="Pereira G.A.G."/>
            <person name="Bailey B.A."/>
        </authorList>
    </citation>
    <scope>NUCLEOTIDE SEQUENCE [LARGE SCALE GENOMIC DNA]</scope>
    <source>
        <strain evidence="6 7">MCA 2997</strain>
    </source>
</reference>
<dbReference type="PROSITE" id="PS51387">
    <property type="entry name" value="FAD_PCMH"/>
    <property type="match status" value="1"/>
</dbReference>
<keyword evidence="3" id="KW-0274">FAD</keyword>
<dbReference type="OrthoDB" id="415825at2759"/>
<evidence type="ECO:0000313" key="6">
    <source>
        <dbReference type="EMBL" id="ESK85346.1"/>
    </source>
</evidence>
<dbReference type="InterPro" id="IPR016169">
    <property type="entry name" value="FAD-bd_PCMH_sub2"/>
</dbReference>